<dbReference type="InterPro" id="IPR046342">
    <property type="entry name" value="CBS_dom_sf"/>
</dbReference>
<dbReference type="RefSeq" id="WP_091284208.1">
    <property type="nucleotide sequence ID" value="NZ_FAOZ01000032.1"/>
</dbReference>
<organism evidence="4 5">
    <name type="scientific">Parafrankia irregularis</name>
    <dbReference type="NCBI Taxonomy" id="795642"/>
    <lineage>
        <taxon>Bacteria</taxon>
        <taxon>Bacillati</taxon>
        <taxon>Actinomycetota</taxon>
        <taxon>Actinomycetes</taxon>
        <taxon>Frankiales</taxon>
        <taxon>Frankiaceae</taxon>
        <taxon>Parafrankia</taxon>
    </lineage>
</organism>
<dbReference type="PANTHER" id="PTHR43080">
    <property type="entry name" value="CBS DOMAIN-CONTAINING PROTEIN CBSX3, MITOCHONDRIAL"/>
    <property type="match status" value="1"/>
</dbReference>
<dbReference type="Gene3D" id="3.10.580.10">
    <property type="entry name" value="CBS-domain"/>
    <property type="match status" value="1"/>
</dbReference>
<dbReference type="SMART" id="SM00116">
    <property type="entry name" value="CBS"/>
    <property type="match status" value="2"/>
</dbReference>
<dbReference type="AlphaFoldDB" id="A0A0S4QW41"/>
<dbReference type="Pfam" id="PF00571">
    <property type="entry name" value="CBS"/>
    <property type="match status" value="2"/>
</dbReference>
<feature type="domain" description="CBS" evidence="3">
    <location>
        <begin position="74"/>
        <end position="129"/>
    </location>
</feature>
<dbReference type="CDD" id="cd04622">
    <property type="entry name" value="CBS_pair_HRP1_like"/>
    <property type="match status" value="1"/>
</dbReference>
<keyword evidence="5" id="KW-1185">Reference proteome</keyword>
<name>A0A0S4QW41_9ACTN</name>
<protein>
    <submittedName>
        <fullName evidence="4">CBS domain-containing protein</fullName>
    </submittedName>
</protein>
<proteinExistence type="predicted"/>
<evidence type="ECO:0000256" key="1">
    <source>
        <dbReference type="ARBA" id="ARBA00023122"/>
    </source>
</evidence>
<dbReference type="PROSITE" id="PS51371">
    <property type="entry name" value="CBS"/>
    <property type="match status" value="2"/>
</dbReference>
<accession>A0A0S4QW41</accession>
<evidence type="ECO:0000313" key="4">
    <source>
        <dbReference type="EMBL" id="CUU59829.1"/>
    </source>
</evidence>
<feature type="domain" description="CBS" evidence="3">
    <location>
        <begin position="9"/>
        <end position="65"/>
    </location>
</feature>
<reference evidence="5" key="1">
    <citation type="submission" date="2015-11" db="EMBL/GenBank/DDBJ databases">
        <authorList>
            <person name="Varghese N."/>
        </authorList>
    </citation>
    <scope>NUCLEOTIDE SEQUENCE [LARGE SCALE GENOMIC DNA]</scope>
    <source>
        <strain evidence="5">DSM 45899</strain>
    </source>
</reference>
<evidence type="ECO:0000256" key="2">
    <source>
        <dbReference type="PROSITE-ProRule" id="PRU00703"/>
    </source>
</evidence>
<dbReference type="SUPFAM" id="SSF54631">
    <property type="entry name" value="CBS-domain pair"/>
    <property type="match status" value="1"/>
</dbReference>
<dbReference type="PANTHER" id="PTHR43080:SF2">
    <property type="entry name" value="CBS DOMAIN-CONTAINING PROTEIN"/>
    <property type="match status" value="1"/>
</dbReference>
<gene>
    <name evidence="4" type="ORF">Ga0074812_13234</name>
</gene>
<sequence length="139" mass="14871">MATTVAEVMTRAPATVRPDETLAEAARTMRETEAGDVLVVDDGELVGILTDRDIVIRIVAESRDTSTAKVHEACSAELETVTPDTSIDDAAELMRLRAVRRLPVVEGTQPVGIISLGDLAITRDEESVLGQVSAMPSNR</sequence>
<dbReference type="InterPro" id="IPR051257">
    <property type="entry name" value="Diverse_CBS-Domain"/>
</dbReference>
<dbReference type="InterPro" id="IPR000644">
    <property type="entry name" value="CBS_dom"/>
</dbReference>
<evidence type="ECO:0000313" key="5">
    <source>
        <dbReference type="Proteomes" id="UP000198802"/>
    </source>
</evidence>
<evidence type="ECO:0000259" key="3">
    <source>
        <dbReference type="PROSITE" id="PS51371"/>
    </source>
</evidence>
<dbReference type="EMBL" id="FAOZ01000032">
    <property type="protein sequence ID" value="CUU59829.1"/>
    <property type="molecule type" value="Genomic_DNA"/>
</dbReference>
<keyword evidence="1 2" id="KW-0129">CBS domain</keyword>
<dbReference type="Proteomes" id="UP000198802">
    <property type="component" value="Unassembled WGS sequence"/>
</dbReference>